<feature type="binding site" evidence="9">
    <location>
        <position position="44"/>
    </location>
    <ligand>
        <name>substrate</name>
    </ligand>
</feature>
<feature type="binding site" evidence="9">
    <location>
        <position position="77"/>
    </location>
    <ligand>
        <name>substrate</name>
    </ligand>
</feature>
<feature type="domain" description="Cytidyltransferase-like" evidence="10">
    <location>
        <begin position="8"/>
        <end position="135"/>
    </location>
</feature>
<dbReference type="PANTHER" id="PTHR21342">
    <property type="entry name" value="PHOSPHOPANTETHEINE ADENYLYLTRANSFERASE"/>
    <property type="match status" value="1"/>
</dbReference>
<reference evidence="11 12" key="1">
    <citation type="submission" date="2017-11" db="EMBL/GenBank/DDBJ databases">
        <title>Genome sequence of Entomoplasma luminosum PIMN-1 (ATCC 49195).</title>
        <authorList>
            <person name="Lo W.-S."/>
            <person name="Gasparich G.E."/>
            <person name="Kuo C.-H."/>
        </authorList>
    </citation>
    <scope>NUCLEOTIDE SEQUENCE [LARGE SCALE GENOMIC DNA]</scope>
    <source>
        <strain evidence="11 12">PIMN-1</strain>
    </source>
</reference>
<dbReference type="OrthoDB" id="9806661at2"/>
<dbReference type="RefSeq" id="WP_025734074.1">
    <property type="nucleotide sequence ID" value="NZ_CP024963.1"/>
</dbReference>
<dbReference type="UniPathway" id="UPA00241">
    <property type="reaction ID" value="UER00355"/>
</dbReference>
<feature type="binding site" evidence="9">
    <location>
        <position position="102"/>
    </location>
    <ligand>
        <name>ATP</name>
        <dbReference type="ChEBI" id="CHEBI:30616"/>
    </ligand>
</feature>
<dbReference type="AlphaFoldDB" id="A0A2K8NU27"/>
<dbReference type="GO" id="GO:0015937">
    <property type="term" value="P:coenzyme A biosynthetic process"/>
    <property type="evidence" value="ECO:0007669"/>
    <property type="project" value="UniProtKB-UniRule"/>
</dbReference>
<dbReference type="HAMAP" id="MF_00151">
    <property type="entry name" value="PPAT_bact"/>
    <property type="match status" value="1"/>
</dbReference>
<dbReference type="PANTHER" id="PTHR21342:SF1">
    <property type="entry name" value="PHOSPHOPANTETHEINE ADENYLYLTRANSFERASE"/>
    <property type="match status" value="1"/>
</dbReference>
<comment type="function">
    <text evidence="9">Reversibly transfers an adenylyl group from ATP to 4'-phosphopantetheine, yielding dephospho-CoA (dPCoA) and pyrophosphate.</text>
</comment>
<protein>
    <recommendedName>
        <fullName evidence="9">Phosphopantetheine adenylyltransferase</fullName>
        <ecNumber evidence="9">2.7.7.3</ecNumber>
    </recommendedName>
    <alternativeName>
        <fullName evidence="9">Dephospho-CoA pyrophosphorylase</fullName>
    </alternativeName>
    <alternativeName>
        <fullName evidence="9">Pantetheine-phosphate adenylyltransferase</fullName>
        <shortName evidence="9">PPAT</shortName>
    </alternativeName>
</protein>
<feature type="binding site" evidence="9">
    <location>
        <begin position="92"/>
        <end position="94"/>
    </location>
    <ligand>
        <name>ATP</name>
        <dbReference type="ChEBI" id="CHEBI:30616"/>
    </ligand>
</feature>
<evidence type="ECO:0000256" key="1">
    <source>
        <dbReference type="ARBA" id="ARBA00022490"/>
    </source>
</evidence>
<evidence type="ECO:0000256" key="9">
    <source>
        <dbReference type="HAMAP-Rule" id="MF_00151"/>
    </source>
</evidence>
<evidence type="ECO:0000256" key="3">
    <source>
        <dbReference type="ARBA" id="ARBA00022695"/>
    </source>
</evidence>
<evidence type="ECO:0000256" key="2">
    <source>
        <dbReference type="ARBA" id="ARBA00022679"/>
    </source>
</evidence>
<dbReference type="EC" id="2.7.7.3" evidence="9"/>
<feature type="binding site" evidence="9">
    <location>
        <position position="20"/>
    </location>
    <ligand>
        <name>ATP</name>
        <dbReference type="ChEBI" id="CHEBI:30616"/>
    </ligand>
</feature>
<evidence type="ECO:0000256" key="7">
    <source>
        <dbReference type="ARBA" id="ARBA00022993"/>
    </source>
</evidence>
<dbReference type="Gene3D" id="3.40.50.620">
    <property type="entry name" value="HUPs"/>
    <property type="match status" value="1"/>
</dbReference>
<evidence type="ECO:0000313" key="12">
    <source>
        <dbReference type="Proteomes" id="UP000232063"/>
    </source>
</evidence>
<comment type="similarity">
    <text evidence="9">Belongs to the bacterial CoaD family.</text>
</comment>
<keyword evidence="6 9" id="KW-0460">Magnesium</keyword>
<evidence type="ECO:0000256" key="5">
    <source>
        <dbReference type="ARBA" id="ARBA00022840"/>
    </source>
</evidence>
<keyword evidence="1 9" id="KW-0963">Cytoplasm</keyword>
<evidence type="ECO:0000256" key="6">
    <source>
        <dbReference type="ARBA" id="ARBA00022842"/>
    </source>
</evidence>
<dbReference type="InterPro" id="IPR001980">
    <property type="entry name" value="PPAT"/>
</dbReference>
<dbReference type="Proteomes" id="UP000232063">
    <property type="component" value="Chromosome"/>
</dbReference>
<keyword evidence="7 9" id="KW-0173">Coenzyme A biosynthesis</keyword>
<dbReference type="NCBIfam" id="TIGR00125">
    <property type="entry name" value="cyt_tran_rel"/>
    <property type="match status" value="1"/>
</dbReference>
<evidence type="ECO:0000256" key="4">
    <source>
        <dbReference type="ARBA" id="ARBA00022741"/>
    </source>
</evidence>
<feature type="binding site" evidence="9">
    <location>
        <position position="12"/>
    </location>
    <ligand>
        <name>substrate</name>
    </ligand>
</feature>
<feature type="site" description="Transition state stabilizer" evidence="9">
    <location>
        <position position="20"/>
    </location>
</feature>
<proteinExistence type="inferred from homology"/>
<keyword evidence="4 9" id="KW-0547">Nucleotide-binding</keyword>
<dbReference type="InterPro" id="IPR004821">
    <property type="entry name" value="Cyt_trans-like"/>
</dbReference>
<comment type="catalytic activity">
    <reaction evidence="8 9">
        <text>(R)-4'-phosphopantetheine + ATP + H(+) = 3'-dephospho-CoA + diphosphate</text>
        <dbReference type="Rhea" id="RHEA:19801"/>
        <dbReference type="ChEBI" id="CHEBI:15378"/>
        <dbReference type="ChEBI" id="CHEBI:30616"/>
        <dbReference type="ChEBI" id="CHEBI:33019"/>
        <dbReference type="ChEBI" id="CHEBI:57328"/>
        <dbReference type="ChEBI" id="CHEBI:61723"/>
        <dbReference type="EC" id="2.7.7.3"/>
    </reaction>
</comment>
<keyword evidence="3 9" id="KW-0548">Nucleotidyltransferase</keyword>
<feature type="binding site" evidence="9">
    <location>
        <begin position="127"/>
        <end position="133"/>
    </location>
    <ligand>
        <name>ATP</name>
        <dbReference type="ChEBI" id="CHEBI:30616"/>
    </ligand>
</feature>
<dbReference type="Pfam" id="PF01467">
    <property type="entry name" value="CTP_transf_like"/>
    <property type="match status" value="1"/>
</dbReference>
<comment type="subunit">
    <text evidence="9">Homohexamer.</text>
</comment>
<dbReference type="SUPFAM" id="SSF52374">
    <property type="entry name" value="Nucleotidylyl transferase"/>
    <property type="match status" value="1"/>
</dbReference>
<sequence length="144" mass="16715">MLEKQKIMFAGSFDPMHQGHLALIHRALKFFDQVVIVVTNNPEKTDQTDVDIRVQQIQTLIQNNPNIEIMINQNQLTIDFAQMHNLKFLLRGVRNIEDFSFEVEMAQANKILNPNIETIILISDAEDAKISSRFIQQIDKIRKK</sequence>
<feature type="binding site" evidence="9">
    <location>
        <begin position="12"/>
        <end position="13"/>
    </location>
    <ligand>
        <name>ATP</name>
        <dbReference type="ChEBI" id="CHEBI:30616"/>
    </ligand>
</feature>
<dbReference type="KEGG" id="elj:ELUMI_v1c03210"/>
<feature type="binding site" evidence="9">
    <location>
        <position position="91"/>
    </location>
    <ligand>
        <name>substrate</name>
    </ligand>
</feature>
<comment type="cofactor">
    <cofactor evidence="9">
        <name>Mg(2+)</name>
        <dbReference type="ChEBI" id="CHEBI:18420"/>
    </cofactor>
</comment>
<dbReference type="GO" id="GO:0004595">
    <property type="term" value="F:pantetheine-phosphate adenylyltransferase activity"/>
    <property type="evidence" value="ECO:0007669"/>
    <property type="project" value="UniProtKB-UniRule"/>
</dbReference>
<keyword evidence="12" id="KW-1185">Reference proteome</keyword>
<comment type="pathway">
    <text evidence="9">Cofactor biosynthesis; coenzyme A biosynthesis; CoA from (R)-pantothenate: step 4/5.</text>
</comment>
<evidence type="ECO:0000313" key="11">
    <source>
        <dbReference type="EMBL" id="ATZ17046.1"/>
    </source>
</evidence>
<organism evidence="11 12">
    <name type="scientific">Williamsoniiplasma luminosum</name>
    <dbReference type="NCBI Taxonomy" id="214888"/>
    <lineage>
        <taxon>Bacteria</taxon>
        <taxon>Bacillati</taxon>
        <taxon>Mycoplasmatota</taxon>
        <taxon>Mollicutes</taxon>
        <taxon>Entomoplasmatales</taxon>
        <taxon>Williamsoniiplasma</taxon>
    </lineage>
</organism>
<accession>A0A2K8NU27</accession>
<name>A0A2K8NU27_9MOLU</name>
<dbReference type="GO" id="GO:0005524">
    <property type="term" value="F:ATP binding"/>
    <property type="evidence" value="ECO:0007669"/>
    <property type="project" value="UniProtKB-KW"/>
</dbReference>
<dbReference type="PRINTS" id="PR01020">
    <property type="entry name" value="LPSBIOSNTHSS"/>
</dbReference>
<keyword evidence="2 9" id="KW-0808">Transferase</keyword>
<comment type="subcellular location">
    <subcellularLocation>
        <location evidence="9">Cytoplasm</location>
    </subcellularLocation>
</comment>
<dbReference type="GO" id="GO:0005737">
    <property type="term" value="C:cytoplasm"/>
    <property type="evidence" value="ECO:0007669"/>
    <property type="project" value="UniProtKB-SubCell"/>
</dbReference>
<evidence type="ECO:0000259" key="10">
    <source>
        <dbReference type="Pfam" id="PF01467"/>
    </source>
</evidence>
<dbReference type="EMBL" id="CP024963">
    <property type="protein sequence ID" value="ATZ17046.1"/>
    <property type="molecule type" value="Genomic_DNA"/>
</dbReference>
<evidence type="ECO:0000256" key="8">
    <source>
        <dbReference type="ARBA" id="ARBA00029346"/>
    </source>
</evidence>
<keyword evidence="5 9" id="KW-0067">ATP-binding</keyword>
<gene>
    <name evidence="9 11" type="primary">coaD</name>
    <name evidence="11" type="ORF">ELUMI_v1c03210</name>
</gene>
<dbReference type="InterPro" id="IPR014729">
    <property type="entry name" value="Rossmann-like_a/b/a_fold"/>
</dbReference>
<dbReference type="NCBIfam" id="TIGR01510">
    <property type="entry name" value="coaD_prev_kdtB"/>
    <property type="match status" value="1"/>
</dbReference>